<gene>
    <name evidence="1" type="ORF">HII27_21475</name>
</gene>
<organism evidence="1 2">
    <name type="scientific">Kluyvera sichuanensis</name>
    <dbReference type="NCBI Taxonomy" id="2725494"/>
    <lineage>
        <taxon>Bacteria</taxon>
        <taxon>Pseudomonadati</taxon>
        <taxon>Pseudomonadota</taxon>
        <taxon>Gammaproteobacteria</taxon>
        <taxon>Enterobacterales</taxon>
        <taxon>Enterobacteriaceae</taxon>
        <taxon>Kluyvera</taxon>
    </lineage>
</organism>
<proteinExistence type="predicted"/>
<evidence type="ECO:0000313" key="1">
    <source>
        <dbReference type="EMBL" id="MBC1188271.1"/>
    </source>
</evidence>
<reference evidence="1 2" key="1">
    <citation type="submission" date="2020-04" db="EMBL/GenBank/DDBJ databases">
        <title>The draft genome of Kluyvera sichuanensis strain SCKS090646.</title>
        <authorList>
            <person name="Wei L."/>
            <person name="Liu L."/>
            <person name="Feng Y."/>
            <person name="Zong Z."/>
        </authorList>
    </citation>
    <scope>NUCLEOTIDE SEQUENCE [LARGE SCALE GENOMIC DNA]</scope>
    <source>
        <strain evidence="1 2">090646</strain>
    </source>
</reference>
<dbReference type="RefSeq" id="WP_223883270.1">
    <property type="nucleotide sequence ID" value="NZ_JABBJF010000028.1"/>
</dbReference>
<dbReference type="EMBL" id="JABBJF010000028">
    <property type="protein sequence ID" value="MBC1188271.1"/>
    <property type="molecule type" value="Genomic_DNA"/>
</dbReference>
<keyword evidence="2" id="KW-1185">Reference proteome</keyword>
<sequence>MTNNQLPEWRQALNTAVENYQSTRSWYEENQDSPSAEQDMGAAAGEIDKILKQYGVLIVLSLLDELGDLQEHQKAAEPELKPANLVNKFYERYPVASFKGDTERASALGYFMAGAELQCFGEFVKYEDLCSDE</sequence>
<protein>
    <submittedName>
        <fullName evidence="1">Uncharacterized protein</fullName>
    </submittedName>
</protein>
<accession>A0ABR6RYW9</accession>
<dbReference type="Proteomes" id="UP000607331">
    <property type="component" value="Unassembled WGS sequence"/>
</dbReference>
<name>A0ABR6RYW9_9ENTR</name>
<comment type="caution">
    <text evidence="1">The sequence shown here is derived from an EMBL/GenBank/DDBJ whole genome shotgun (WGS) entry which is preliminary data.</text>
</comment>
<evidence type="ECO:0000313" key="2">
    <source>
        <dbReference type="Proteomes" id="UP000607331"/>
    </source>
</evidence>